<accession>A0AAV2PTJ0</accession>
<proteinExistence type="predicted"/>
<keyword evidence="2" id="KW-1185">Reference proteome</keyword>
<comment type="caution">
    <text evidence="1">The sequence shown here is derived from an EMBL/GenBank/DDBJ whole genome shotgun (WGS) entry which is preliminary data.</text>
</comment>
<feature type="non-terminal residue" evidence="1">
    <location>
        <position position="1"/>
    </location>
</feature>
<gene>
    <name evidence="1" type="ORF">MNOR_LOCUS4539</name>
</gene>
<dbReference type="Proteomes" id="UP001497623">
    <property type="component" value="Unassembled WGS sequence"/>
</dbReference>
<dbReference type="EMBL" id="CAXKWB010001666">
    <property type="protein sequence ID" value="CAL4065081.1"/>
    <property type="molecule type" value="Genomic_DNA"/>
</dbReference>
<feature type="non-terminal residue" evidence="1">
    <location>
        <position position="99"/>
    </location>
</feature>
<reference evidence="1 2" key="1">
    <citation type="submission" date="2024-05" db="EMBL/GenBank/DDBJ databases">
        <authorList>
            <person name="Wallberg A."/>
        </authorList>
    </citation>
    <scope>NUCLEOTIDE SEQUENCE [LARGE SCALE GENOMIC DNA]</scope>
</reference>
<dbReference type="AlphaFoldDB" id="A0AAV2PTJ0"/>
<organism evidence="1 2">
    <name type="scientific">Meganyctiphanes norvegica</name>
    <name type="common">Northern krill</name>
    <name type="synonym">Thysanopoda norvegica</name>
    <dbReference type="NCBI Taxonomy" id="48144"/>
    <lineage>
        <taxon>Eukaryota</taxon>
        <taxon>Metazoa</taxon>
        <taxon>Ecdysozoa</taxon>
        <taxon>Arthropoda</taxon>
        <taxon>Crustacea</taxon>
        <taxon>Multicrustacea</taxon>
        <taxon>Malacostraca</taxon>
        <taxon>Eumalacostraca</taxon>
        <taxon>Eucarida</taxon>
        <taxon>Euphausiacea</taxon>
        <taxon>Euphausiidae</taxon>
        <taxon>Meganyctiphanes</taxon>
    </lineage>
</organism>
<sequence length="99" mass="10852">VHQKIRPKDVPGTLLNMALLNLGSLDPNLRTAAYNLLCALTATFDLKIEGQLLETSGLCIPSNNTLFIKSISEKLAVNEPHLTLEFLEECIQGFRASSI</sequence>
<name>A0AAV2PTJ0_MEGNR</name>
<evidence type="ECO:0000313" key="2">
    <source>
        <dbReference type="Proteomes" id="UP001497623"/>
    </source>
</evidence>
<protein>
    <submittedName>
        <fullName evidence="1">Uncharacterized protein</fullName>
    </submittedName>
</protein>
<evidence type="ECO:0000313" key="1">
    <source>
        <dbReference type="EMBL" id="CAL4065081.1"/>
    </source>
</evidence>